<keyword evidence="4" id="KW-1185">Reference proteome</keyword>
<reference evidence="3 4" key="1">
    <citation type="submission" date="2019-03" db="EMBL/GenBank/DDBJ databases">
        <title>Genomic Encyclopedia of Type Strains, Phase IV (KMG-IV): sequencing the most valuable type-strain genomes for metagenomic binning, comparative biology and taxonomic classification.</title>
        <authorList>
            <person name="Goeker M."/>
        </authorList>
    </citation>
    <scope>NUCLEOTIDE SEQUENCE [LARGE SCALE GENOMIC DNA]</scope>
    <source>
        <strain evidence="3 4">DSM 45934</strain>
    </source>
</reference>
<feature type="signal peptide" evidence="1">
    <location>
        <begin position="1"/>
        <end position="36"/>
    </location>
</feature>
<dbReference type="CDD" id="cd00161">
    <property type="entry name" value="beta-trefoil_Ricin-like"/>
    <property type="match status" value="1"/>
</dbReference>
<evidence type="ECO:0000313" key="3">
    <source>
        <dbReference type="EMBL" id="TCO55928.1"/>
    </source>
</evidence>
<dbReference type="GO" id="GO:0030246">
    <property type="term" value="F:carbohydrate binding"/>
    <property type="evidence" value="ECO:0007669"/>
    <property type="project" value="UniProtKB-KW"/>
</dbReference>
<evidence type="ECO:0000256" key="1">
    <source>
        <dbReference type="SAM" id="SignalP"/>
    </source>
</evidence>
<sequence length="366" mass="39397">MATTATRRARPLWRRITVAVAMLCAAVGITAIPAVAAPQGDAAAKALFRLTFTNVSSGRVLDVQNGSRDENAYIQVNPAPGSAPTWRINTGTANTSFAIVNDTTAKCLDDAYQLPRQRPCDGRATEKWYFQPVNGSAQKAFMIRHDGDNTCLSQQTDWSGGLVAAITSCDGTKVQQWIVPDSAYQVAWNEAVDYAAARCAKDTTNCSWDMTEQTPAFLLPASCVSPVWYNGTSVAVQWTFQLNTTTGWTNKIGLSLQASLTAGTGDMSPIKVQVTASITGSYEYTMDLRQELGNSLVVTVSPRQYGWVALSELATKVTGSWTFDTQGFPWTADDTVTVPVKSDRQGGASIYSARTSPTFTSCDATS</sequence>
<dbReference type="Proteomes" id="UP000295680">
    <property type="component" value="Unassembled WGS sequence"/>
</dbReference>
<dbReference type="PROSITE" id="PS50231">
    <property type="entry name" value="RICIN_B_LECTIN"/>
    <property type="match status" value="1"/>
</dbReference>
<dbReference type="SUPFAM" id="SSF50370">
    <property type="entry name" value="Ricin B-like lectins"/>
    <property type="match status" value="1"/>
</dbReference>
<keyword evidence="3" id="KW-0430">Lectin</keyword>
<organism evidence="3 4">
    <name type="scientific">Actinocrispum wychmicini</name>
    <dbReference type="NCBI Taxonomy" id="1213861"/>
    <lineage>
        <taxon>Bacteria</taxon>
        <taxon>Bacillati</taxon>
        <taxon>Actinomycetota</taxon>
        <taxon>Actinomycetes</taxon>
        <taxon>Pseudonocardiales</taxon>
        <taxon>Pseudonocardiaceae</taxon>
        <taxon>Actinocrispum</taxon>
    </lineage>
</organism>
<gene>
    <name evidence="3" type="ORF">EV192_107351</name>
</gene>
<comment type="caution">
    <text evidence="3">The sequence shown here is derived from an EMBL/GenBank/DDBJ whole genome shotgun (WGS) entry which is preliminary data.</text>
</comment>
<dbReference type="InterPro" id="IPR000772">
    <property type="entry name" value="Ricin_B_lectin"/>
</dbReference>
<dbReference type="OrthoDB" id="4302866at2"/>
<feature type="chain" id="PRO_5020302612" evidence="1">
    <location>
        <begin position="37"/>
        <end position="366"/>
    </location>
</feature>
<accession>A0A4R2JGC9</accession>
<proteinExistence type="predicted"/>
<protein>
    <submittedName>
        <fullName evidence="3">Ricin-type beta-trefoil lectin protein</fullName>
    </submittedName>
</protein>
<dbReference type="Gene3D" id="2.80.10.50">
    <property type="match status" value="2"/>
</dbReference>
<dbReference type="EMBL" id="SLWS01000007">
    <property type="protein sequence ID" value="TCO55928.1"/>
    <property type="molecule type" value="Genomic_DNA"/>
</dbReference>
<name>A0A4R2JGC9_9PSEU</name>
<dbReference type="InterPro" id="IPR035992">
    <property type="entry name" value="Ricin_B-like_lectins"/>
</dbReference>
<keyword evidence="1" id="KW-0732">Signal</keyword>
<dbReference type="AlphaFoldDB" id="A0A4R2JGC9"/>
<evidence type="ECO:0000259" key="2">
    <source>
        <dbReference type="Pfam" id="PF14200"/>
    </source>
</evidence>
<evidence type="ECO:0000313" key="4">
    <source>
        <dbReference type="Proteomes" id="UP000295680"/>
    </source>
</evidence>
<feature type="domain" description="Ricin B lectin" evidence="2">
    <location>
        <begin position="51"/>
        <end position="109"/>
    </location>
</feature>
<dbReference type="Pfam" id="PF14200">
    <property type="entry name" value="RicinB_lectin_2"/>
    <property type="match status" value="1"/>
</dbReference>